<gene>
    <name evidence="1" type="ORF">C7H19_14790</name>
</gene>
<evidence type="ECO:0000313" key="2">
    <source>
        <dbReference type="Proteomes" id="UP000239001"/>
    </source>
</evidence>
<dbReference type="AlphaFoldDB" id="A0A2T1LVX0"/>
<sequence>MLDLYQKVSLNRDFPEYNLVKGDIATINALVPHPEQGEDGYVLEIFNAVGESINVIIVPISAVESLKENEILSVCSLIKS</sequence>
<keyword evidence="2" id="KW-1185">Reference proteome</keyword>
<reference evidence="1 2" key="1">
    <citation type="submission" date="2018-03" db="EMBL/GenBank/DDBJ databases">
        <title>The ancient ancestry and fast evolution of plastids.</title>
        <authorList>
            <person name="Moore K.R."/>
            <person name="Magnabosco C."/>
            <person name="Momper L."/>
            <person name="Gold D.A."/>
            <person name="Bosak T."/>
            <person name="Fournier G.P."/>
        </authorList>
    </citation>
    <scope>NUCLEOTIDE SEQUENCE [LARGE SCALE GENOMIC DNA]</scope>
    <source>
        <strain evidence="1 2">CCALA 016</strain>
    </source>
</reference>
<dbReference type="OrthoDB" id="488825at2"/>
<protein>
    <submittedName>
        <fullName evidence="1">DUF4926 domain-containing protein</fullName>
    </submittedName>
</protein>
<dbReference type="Proteomes" id="UP000239001">
    <property type="component" value="Unassembled WGS sequence"/>
</dbReference>
<proteinExistence type="predicted"/>
<accession>A0A2T1LVX0</accession>
<evidence type="ECO:0000313" key="1">
    <source>
        <dbReference type="EMBL" id="PSF36009.1"/>
    </source>
</evidence>
<comment type="caution">
    <text evidence="1">The sequence shown here is derived from an EMBL/GenBank/DDBJ whole genome shotgun (WGS) entry which is preliminary data.</text>
</comment>
<reference evidence="1 2" key="2">
    <citation type="submission" date="2018-03" db="EMBL/GenBank/DDBJ databases">
        <authorList>
            <person name="Keele B.F."/>
        </authorList>
    </citation>
    <scope>NUCLEOTIDE SEQUENCE [LARGE SCALE GENOMIC DNA]</scope>
    <source>
        <strain evidence="1 2">CCALA 016</strain>
    </source>
</reference>
<dbReference type="RefSeq" id="WP_106457656.1">
    <property type="nucleotide sequence ID" value="NZ_PXOH01000016.1"/>
</dbReference>
<dbReference type="EMBL" id="PXOH01000016">
    <property type="protein sequence ID" value="PSF36009.1"/>
    <property type="molecule type" value="Genomic_DNA"/>
</dbReference>
<name>A0A2T1LVX0_9CHRO</name>
<organism evidence="1 2">
    <name type="scientific">Aphanothece hegewaldii CCALA 016</name>
    <dbReference type="NCBI Taxonomy" id="2107694"/>
    <lineage>
        <taxon>Bacteria</taxon>
        <taxon>Bacillati</taxon>
        <taxon>Cyanobacteriota</taxon>
        <taxon>Cyanophyceae</taxon>
        <taxon>Oscillatoriophycideae</taxon>
        <taxon>Chroococcales</taxon>
        <taxon>Aphanothecaceae</taxon>
        <taxon>Aphanothece</taxon>
    </lineage>
</organism>